<dbReference type="PROSITE" id="PS50949">
    <property type="entry name" value="HTH_GNTR"/>
    <property type="match status" value="1"/>
</dbReference>
<dbReference type="SMART" id="SM00895">
    <property type="entry name" value="FCD"/>
    <property type="match status" value="1"/>
</dbReference>
<evidence type="ECO:0000256" key="1">
    <source>
        <dbReference type="ARBA" id="ARBA00023015"/>
    </source>
</evidence>
<dbReference type="Pfam" id="PF07729">
    <property type="entry name" value="FCD"/>
    <property type="match status" value="1"/>
</dbReference>
<evidence type="ECO:0000313" key="5">
    <source>
        <dbReference type="EMBL" id="KRS10827.1"/>
    </source>
</evidence>
<dbReference type="Pfam" id="PF00392">
    <property type="entry name" value="GntR"/>
    <property type="match status" value="1"/>
</dbReference>
<dbReference type="Proteomes" id="UP000051295">
    <property type="component" value="Unassembled WGS sequence"/>
</dbReference>
<feature type="domain" description="HTH gntR-type" evidence="4">
    <location>
        <begin position="5"/>
        <end position="72"/>
    </location>
</feature>
<keyword evidence="1" id="KW-0805">Transcription regulation</keyword>
<keyword evidence="6" id="KW-1185">Reference proteome</keyword>
<reference evidence="5 6" key="1">
    <citation type="submission" date="2015-04" db="EMBL/GenBank/DDBJ databases">
        <title>The draft genome sequence of Roseovarius sp.R12b.</title>
        <authorList>
            <person name="Li G."/>
            <person name="Lai Q."/>
            <person name="Shao Z."/>
            <person name="Yan P."/>
        </authorList>
    </citation>
    <scope>NUCLEOTIDE SEQUENCE [LARGE SCALE GENOMIC DNA]</scope>
    <source>
        <strain evidence="5 6">R12B</strain>
    </source>
</reference>
<dbReference type="InterPro" id="IPR011711">
    <property type="entry name" value="GntR_C"/>
</dbReference>
<dbReference type="SUPFAM" id="SSF48008">
    <property type="entry name" value="GntR ligand-binding domain-like"/>
    <property type="match status" value="1"/>
</dbReference>
<dbReference type="GO" id="GO:0003677">
    <property type="term" value="F:DNA binding"/>
    <property type="evidence" value="ECO:0007669"/>
    <property type="project" value="UniProtKB-KW"/>
</dbReference>
<evidence type="ECO:0000259" key="4">
    <source>
        <dbReference type="PROSITE" id="PS50949"/>
    </source>
</evidence>
<dbReference type="InterPro" id="IPR036390">
    <property type="entry name" value="WH_DNA-bd_sf"/>
</dbReference>
<keyword evidence="2" id="KW-0238">DNA-binding</keyword>
<dbReference type="PANTHER" id="PTHR43537">
    <property type="entry name" value="TRANSCRIPTIONAL REGULATOR, GNTR FAMILY"/>
    <property type="match status" value="1"/>
</dbReference>
<accession>A0A0T5NPD5</accession>
<dbReference type="EMBL" id="LAXJ01000026">
    <property type="protein sequence ID" value="KRS10827.1"/>
    <property type="molecule type" value="Genomic_DNA"/>
</dbReference>
<dbReference type="AlphaFoldDB" id="A0A0T5NPD5"/>
<dbReference type="InterPro" id="IPR000524">
    <property type="entry name" value="Tscrpt_reg_HTH_GntR"/>
</dbReference>
<dbReference type="PANTHER" id="PTHR43537:SF45">
    <property type="entry name" value="GNTR FAMILY REGULATORY PROTEIN"/>
    <property type="match status" value="1"/>
</dbReference>
<organism evidence="5 6">
    <name type="scientific">Roseovarius atlanticus</name>
    <dbReference type="NCBI Taxonomy" id="1641875"/>
    <lineage>
        <taxon>Bacteria</taxon>
        <taxon>Pseudomonadati</taxon>
        <taxon>Pseudomonadota</taxon>
        <taxon>Alphaproteobacteria</taxon>
        <taxon>Rhodobacterales</taxon>
        <taxon>Roseobacteraceae</taxon>
        <taxon>Roseovarius</taxon>
    </lineage>
</organism>
<dbReference type="PATRIC" id="fig|1641875.4.peg.2327"/>
<dbReference type="Gene3D" id="1.10.10.10">
    <property type="entry name" value="Winged helix-like DNA-binding domain superfamily/Winged helix DNA-binding domain"/>
    <property type="match status" value="1"/>
</dbReference>
<dbReference type="OrthoDB" id="7620579at2"/>
<name>A0A0T5NPD5_9RHOB</name>
<dbReference type="SUPFAM" id="SSF46785">
    <property type="entry name" value="Winged helix' DNA-binding domain"/>
    <property type="match status" value="1"/>
</dbReference>
<dbReference type="SMART" id="SM00345">
    <property type="entry name" value="HTH_GNTR"/>
    <property type="match status" value="1"/>
</dbReference>
<proteinExistence type="predicted"/>
<comment type="caution">
    <text evidence="5">The sequence shown here is derived from an EMBL/GenBank/DDBJ whole genome shotgun (WGS) entry which is preliminary data.</text>
</comment>
<evidence type="ECO:0000256" key="2">
    <source>
        <dbReference type="ARBA" id="ARBA00023125"/>
    </source>
</evidence>
<evidence type="ECO:0000256" key="3">
    <source>
        <dbReference type="ARBA" id="ARBA00023163"/>
    </source>
</evidence>
<dbReference type="STRING" id="1641875.XM53_18980"/>
<dbReference type="Gene3D" id="1.20.120.530">
    <property type="entry name" value="GntR ligand-binding domain-like"/>
    <property type="match status" value="1"/>
</dbReference>
<dbReference type="InterPro" id="IPR008920">
    <property type="entry name" value="TF_FadR/GntR_C"/>
</dbReference>
<dbReference type="GO" id="GO:0003700">
    <property type="term" value="F:DNA-binding transcription factor activity"/>
    <property type="evidence" value="ECO:0007669"/>
    <property type="project" value="InterPro"/>
</dbReference>
<evidence type="ECO:0000313" key="6">
    <source>
        <dbReference type="Proteomes" id="UP000051295"/>
    </source>
</evidence>
<dbReference type="RefSeq" id="WP_057796358.1">
    <property type="nucleotide sequence ID" value="NZ_LAXJ01000026.1"/>
</dbReference>
<keyword evidence="3" id="KW-0804">Transcription</keyword>
<protein>
    <recommendedName>
        <fullName evidence="4">HTH gntR-type domain-containing protein</fullName>
    </recommendedName>
</protein>
<sequence>MAEDTGAVERAYRTLKEMAASFEFKPDERLNESAISVQLSISRTPLREALNRLTAEGFLTFRRGQGFHCRSLNPAEMLDLYEARSAIEAEAARLAARRADAQGVADLRAFLQQSESRYTGGVSPVELVRLDEEFHRRLALLSRNAELVRLLDNAAARIHYIRVIDLQLLGERDGTQAITIQPHARILDAVAAGDEDGAGAEMRGHITRRLEEVTNNVRLAFSRLYAP</sequence>
<gene>
    <name evidence="5" type="ORF">XM53_18980</name>
</gene>
<dbReference type="InterPro" id="IPR036388">
    <property type="entry name" value="WH-like_DNA-bd_sf"/>
</dbReference>